<feature type="signal peptide" evidence="1">
    <location>
        <begin position="1"/>
        <end position="18"/>
    </location>
</feature>
<feature type="domain" description="3-keto-alpha-glucoside-1,2-lyase/3-keto-2-hydroxy-glucal hydratase" evidence="2">
    <location>
        <begin position="25"/>
        <end position="227"/>
    </location>
</feature>
<evidence type="ECO:0000313" key="3">
    <source>
        <dbReference type="EMBL" id="MFD1630496.1"/>
    </source>
</evidence>
<accession>A0ABW4ICM9</accession>
<comment type="caution">
    <text evidence="3">The sequence shown here is derived from an EMBL/GenBank/DDBJ whole genome shotgun (WGS) entry which is preliminary data.</text>
</comment>
<dbReference type="Proteomes" id="UP001597118">
    <property type="component" value="Unassembled WGS sequence"/>
</dbReference>
<evidence type="ECO:0000313" key="4">
    <source>
        <dbReference type="Proteomes" id="UP001597118"/>
    </source>
</evidence>
<dbReference type="InterPro" id="IPR010496">
    <property type="entry name" value="AL/BT2_dom"/>
</dbReference>
<dbReference type="Pfam" id="PF06439">
    <property type="entry name" value="3keto-disac_hyd"/>
    <property type="match status" value="1"/>
</dbReference>
<dbReference type="EMBL" id="JBHUDG010000017">
    <property type="protein sequence ID" value="MFD1630496.1"/>
    <property type="molecule type" value="Genomic_DNA"/>
</dbReference>
<dbReference type="Gene3D" id="2.60.120.560">
    <property type="entry name" value="Exo-inulinase, domain 1"/>
    <property type="match status" value="1"/>
</dbReference>
<reference evidence="4" key="1">
    <citation type="journal article" date="2019" name="Int. J. Syst. Evol. Microbiol.">
        <title>The Global Catalogue of Microorganisms (GCM) 10K type strain sequencing project: providing services to taxonomists for standard genome sequencing and annotation.</title>
        <authorList>
            <consortium name="The Broad Institute Genomics Platform"/>
            <consortium name="The Broad Institute Genome Sequencing Center for Infectious Disease"/>
            <person name="Wu L."/>
            <person name="Ma J."/>
        </authorList>
    </citation>
    <scope>NUCLEOTIDE SEQUENCE [LARGE SCALE GENOMIC DNA]</scope>
    <source>
        <strain evidence="4">CCUG 53762</strain>
    </source>
</reference>
<evidence type="ECO:0000256" key="1">
    <source>
        <dbReference type="SAM" id="SignalP"/>
    </source>
</evidence>
<dbReference type="PROSITE" id="PS51257">
    <property type="entry name" value="PROKAR_LIPOPROTEIN"/>
    <property type="match status" value="1"/>
</dbReference>
<dbReference type="RefSeq" id="WP_379662873.1">
    <property type="nucleotide sequence ID" value="NZ_JBHUDG010000017.1"/>
</dbReference>
<evidence type="ECO:0000259" key="2">
    <source>
        <dbReference type="Pfam" id="PF06439"/>
    </source>
</evidence>
<sequence>MRNLMIALVMMLATTSCASKKNNEGWENLLADGTKAWHTYGKTTVTSAWALEDGGILHFSPKGKVKADKGDLVTNQEFENFHLQLEWKISKKGNSGIMFLVNDDYAKYKQPYLTGPEMQVLDNDGHPDAKIHKHRAGDLYDLIPCKRETVKPTGEWNKAEIILNKSKLQLILNGEKVVETMLWDKNWNEMVAASKFKNMPDFAKYKKGKIALQDHGDEVWYRNIRIKKL</sequence>
<gene>
    <name evidence="3" type="ORF">ACFSAH_11445</name>
</gene>
<keyword evidence="4" id="KW-1185">Reference proteome</keyword>
<keyword evidence="1" id="KW-0732">Signal</keyword>
<proteinExistence type="predicted"/>
<name>A0ABW4ICM9_9SPHI</name>
<protein>
    <submittedName>
        <fullName evidence="3">DUF1080 domain-containing protein</fullName>
    </submittedName>
</protein>
<feature type="chain" id="PRO_5046400940" evidence="1">
    <location>
        <begin position="19"/>
        <end position="229"/>
    </location>
</feature>
<organism evidence="3 4">
    <name type="scientific">Pseudopedobacter beijingensis</name>
    <dbReference type="NCBI Taxonomy" id="1207056"/>
    <lineage>
        <taxon>Bacteria</taxon>
        <taxon>Pseudomonadati</taxon>
        <taxon>Bacteroidota</taxon>
        <taxon>Sphingobacteriia</taxon>
        <taxon>Sphingobacteriales</taxon>
        <taxon>Sphingobacteriaceae</taxon>
        <taxon>Pseudopedobacter</taxon>
    </lineage>
</organism>